<dbReference type="Proteomes" id="UP000199251">
    <property type="component" value="Unassembled WGS sequence"/>
</dbReference>
<name>A0A0E3WD24_MYCLN</name>
<dbReference type="PRINTS" id="PR00412">
    <property type="entry name" value="EPOXHYDRLASE"/>
</dbReference>
<evidence type="ECO:0000313" key="2">
    <source>
        <dbReference type="EMBL" id="CQD17601.1"/>
    </source>
</evidence>
<keyword evidence="2" id="KW-0378">Hydrolase</keyword>
<reference evidence="2 3" key="1">
    <citation type="submission" date="2015-03" db="EMBL/GenBank/DDBJ databases">
        <authorList>
            <person name="Urmite Genomes"/>
        </authorList>
    </citation>
    <scope>NUCLEOTIDE SEQUENCE [LARGE SCALE GENOMIC DNA]</scope>
    <source>
        <strain evidence="2 3">CSUR P1491</strain>
    </source>
</reference>
<dbReference type="InterPro" id="IPR000073">
    <property type="entry name" value="AB_hydrolase_1"/>
</dbReference>
<gene>
    <name evidence="2" type="ORF">BN1232_03949</name>
</gene>
<evidence type="ECO:0000259" key="1">
    <source>
        <dbReference type="Pfam" id="PF00561"/>
    </source>
</evidence>
<dbReference type="InterPro" id="IPR029058">
    <property type="entry name" value="AB_hydrolase_fold"/>
</dbReference>
<dbReference type="PANTHER" id="PTHR43689">
    <property type="entry name" value="HYDROLASE"/>
    <property type="match status" value="1"/>
</dbReference>
<dbReference type="EMBL" id="CTEE01000001">
    <property type="protein sequence ID" value="CQD17601.1"/>
    <property type="molecule type" value="Genomic_DNA"/>
</dbReference>
<organism evidence="2 3">
    <name type="scientific">Mycobacterium lentiflavum</name>
    <dbReference type="NCBI Taxonomy" id="141349"/>
    <lineage>
        <taxon>Bacteria</taxon>
        <taxon>Bacillati</taxon>
        <taxon>Actinomycetota</taxon>
        <taxon>Actinomycetes</taxon>
        <taxon>Mycobacteriales</taxon>
        <taxon>Mycobacteriaceae</taxon>
        <taxon>Mycobacterium</taxon>
        <taxon>Mycobacterium simiae complex</taxon>
    </lineage>
</organism>
<dbReference type="Gene3D" id="3.40.50.1820">
    <property type="entry name" value="alpha/beta hydrolase"/>
    <property type="match status" value="1"/>
</dbReference>
<dbReference type="InterPro" id="IPR000639">
    <property type="entry name" value="Epox_hydrolase-like"/>
</dbReference>
<dbReference type="Pfam" id="PF00561">
    <property type="entry name" value="Abhydrolase_1"/>
    <property type="match status" value="1"/>
</dbReference>
<evidence type="ECO:0000313" key="3">
    <source>
        <dbReference type="Proteomes" id="UP000199251"/>
    </source>
</evidence>
<accession>A0A0E3WD24</accession>
<proteinExistence type="predicted"/>
<feature type="domain" description="AB hydrolase-1" evidence="1">
    <location>
        <begin position="44"/>
        <end position="276"/>
    </location>
</feature>
<dbReference type="SUPFAM" id="SSF53474">
    <property type="entry name" value="alpha/beta-Hydrolases"/>
    <property type="match status" value="1"/>
</dbReference>
<dbReference type="PRINTS" id="PR00111">
    <property type="entry name" value="ABHYDROLASE"/>
</dbReference>
<sequence length="309" mass="33388">MVTSSPPGGQKAVPHWTDIDWAPSIASRVINGLRLQYLDYGAGPAVVLLHGMASSWQWWLENIPALAQQHRVIAVDLPGFGQSDPLPAPAEMATHARTVLDLLTELGIESATVSGHSMGGLVAIEMFKADPRRTSNLILVDSGGVPMSERRLAVILVVLRLCSAFLRRRFVRHALATRMWVRQIALRAAFRDPRAMSPELAAMTMPAFGGPGSVDAIPAAARSVHATVPESITCPVLLVWGEHDVVVPPSCAHQMHDKLPDCELAVFSGVGHSPMVELPDRFNDLALNFLAAHETAFQEAAVRDTKCPS</sequence>
<dbReference type="GO" id="GO:0016787">
    <property type="term" value="F:hydrolase activity"/>
    <property type="evidence" value="ECO:0007669"/>
    <property type="project" value="UniProtKB-KW"/>
</dbReference>
<dbReference type="STRING" id="141349.BN1232_03949"/>
<dbReference type="AlphaFoldDB" id="A0A0E3WD24"/>
<protein>
    <submittedName>
        <fullName evidence="2">Alpha/beta hydrolase</fullName>
    </submittedName>
</protein>
<dbReference type="PANTHER" id="PTHR43689:SF8">
    <property type="entry name" value="ALPHA_BETA-HYDROLASES SUPERFAMILY PROTEIN"/>
    <property type="match status" value="1"/>
</dbReference>